<comment type="caution">
    <text evidence="2">The sequence shown here is derived from an EMBL/GenBank/DDBJ whole genome shotgun (WGS) entry which is preliminary data.</text>
</comment>
<evidence type="ECO:0008006" key="4">
    <source>
        <dbReference type="Google" id="ProtNLM"/>
    </source>
</evidence>
<reference evidence="3" key="1">
    <citation type="journal article" date="2019" name="Int. J. Syst. Evol. Microbiol.">
        <title>The Global Catalogue of Microorganisms (GCM) 10K type strain sequencing project: providing services to taxonomists for standard genome sequencing and annotation.</title>
        <authorList>
            <consortium name="The Broad Institute Genomics Platform"/>
            <consortium name="The Broad Institute Genome Sequencing Center for Infectious Disease"/>
            <person name="Wu L."/>
            <person name="Ma J."/>
        </authorList>
    </citation>
    <scope>NUCLEOTIDE SEQUENCE [LARGE SCALE GENOMIC DNA]</scope>
    <source>
        <strain evidence="3">CCUG 55250</strain>
    </source>
</reference>
<keyword evidence="1" id="KW-1133">Transmembrane helix</keyword>
<accession>A0ABW0IG88</accession>
<evidence type="ECO:0000313" key="2">
    <source>
        <dbReference type="EMBL" id="MFC5410377.1"/>
    </source>
</evidence>
<evidence type="ECO:0000313" key="3">
    <source>
        <dbReference type="Proteomes" id="UP001596106"/>
    </source>
</evidence>
<name>A0ABW0IG88_9BACT</name>
<feature type="transmembrane region" description="Helical" evidence="1">
    <location>
        <begin position="91"/>
        <end position="113"/>
    </location>
</feature>
<keyword evidence="1" id="KW-0472">Membrane</keyword>
<proteinExistence type="predicted"/>
<organism evidence="2 3">
    <name type="scientific">Larkinella bovis</name>
    <dbReference type="NCBI Taxonomy" id="683041"/>
    <lineage>
        <taxon>Bacteria</taxon>
        <taxon>Pseudomonadati</taxon>
        <taxon>Bacteroidota</taxon>
        <taxon>Cytophagia</taxon>
        <taxon>Cytophagales</taxon>
        <taxon>Spirosomataceae</taxon>
        <taxon>Larkinella</taxon>
    </lineage>
</organism>
<gene>
    <name evidence="2" type="ORF">ACFPMF_13715</name>
</gene>
<feature type="transmembrane region" description="Helical" evidence="1">
    <location>
        <begin position="161"/>
        <end position="179"/>
    </location>
</feature>
<sequence>MSDSTDSTGDFDQASAGRTTLRYLARAMHTDHPSDEPFVLNTNERQTIYRIKGGIMLVTSALGVLGIWAFYLPHVLWTDWFVETHTAMGDWPLISILFALLVLYVLWHALILVHTGAIRLVEITCQFPRYHDSAYPRHVQQLAENSPQRPIFRLRLRPRPLLPWTLGSYLMTILLLAFGSNSLLQLLLHLWGEKPVSNFVMVLTSTLVVAVWMGWATHQILQQAQIRVMVPLTIRQFTNELVEEFGRDPAFRHRVATVLSLAGVSGKPATYPHLLLLEALTNRFLIEPDKMPVADLASGSEQLLDASAAVRQGLERLFMFTILIDGHLSSPERQQLRLWQKAGMTKTSLAEAESMRRKFVRGEGLWV</sequence>
<protein>
    <recommendedName>
        <fullName evidence="4">DUF2868 domain-containing protein</fullName>
    </recommendedName>
</protein>
<dbReference type="NCBIfam" id="NF047767">
    <property type="entry name" value="LBF_2804_fam"/>
    <property type="match status" value="1"/>
</dbReference>
<keyword evidence="3" id="KW-1185">Reference proteome</keyword>
<evidence type="ECO:0000256" key="1">
    <source>
        <dbReference type="SAM" id="Phobius"/>
    </source>
</evidence>
<feature type="transmembrane region" description="Helical" evidence="1">
    <location>
        <begin position="53"/>
        <end position="71"/>
    </location>
</feature>
<dbReference type="Proteomes" id="UP001596106">
    <property type="component" value="Unassembled WGS sequence"/>
</dbReference>
<feature type="transmembrane region" description="Helical" evidence="1">
    <location>
        <begin position="199"/>
        <end position="217"/>
    </location>
</feature>
<dbReference type="RefSeq" id="WP_379845799.1">
    <property type="nucleotide sequence ID" value="NZ_JBHSMA010000003.1"/>
</dbReference>
<keyword evidence="1" id="KW-0812">Transmembrane</keyword>
<dbReference type="EMBL" id="JBHSMA010000003">
    <property type="protein sequence ID" value="MFC5410377.1"/>
    <property type="molecule type" value="Genomic_DNA"/>
</dbReference>